<dbReference type="InterPro" id="IPR020573">
    <property type="entry name" value="UDP_GlcNAc_AcTrfase_non-rep"/>
</dbReference>
<name>A0A0B5FHP8_9BACT</name>
<evidence type="ECO:0000256" key="1">
    <source>
        <dbReference type="ARBA" id="ARBA00022516"/>
    </source>
</evidence>
<evidence type="ECO:0000313" key="11">
    <source>
        <dbReference type="Proteomes" id="UP000035036"/>
    </source>
</evidence>
<dbReference type="InterPro" id="IPR001451">
    <property type="entry name" value="Hexapep"/>
</dbReference>
<dbReference type="RefSeq" id="WP_040200711.1">
    <property type="nucleotide sequence ID" value="NZ_CP010311.1"/>
</dbReference>
<feature type="active site" description="Proton acceptor" evidence="7">
    <location>
        <position position="236"/>
    </location>
</feature>
<keyword evidence="8" id="KW-0175">Coiled coil</keyword>
<dbReference type="PROSITE" id="PS00101">
    <property type="entry name" value="HEXAPEP_TRANSFERASES"/>
    <property type="match status" value="1"/>
</dbReference>
<feature type="domain" description="UDP-3-O-[3-hydroxymyristoyl] glucosamine N-acyltransferase non-repeat region" evidence="9">
    <location>
        <begin position="21"/>
        <end position="85"/>
    </location>
</feature>
<keyword evidence="3 7" id="KW-0808">Transferase</keyword>
<evidence type="ECO:0000313" key="10">
    <source>
        <dbReference type="EMBL" id="AJF06893.1"/>
    </source>
</evidence>
<dbReference type="KEGG" id="gsb:GSUB_10455"/>
<keyword evidence="2 7" id="KW-0441">Lipid A biosynthesis</keyword>
<reference evidence="10 11" key="1">
    <citation type="journal article" date="2015" name="Genome Announc.">
        <title>Genomes of Geoalkalibacter ferrihydriticus Z-0531T and Geoalkalibacter subterraneus Red1T, Two Haloalkaliphilic Metal-Reducing Deltaproteobacteria.</title>
        <authorList>
            <person name="Badalamenti J.P."/>
            <person name="Krajmalnik-Brown R."/>
            <person name="Torres C.I."/>
            <person name="Bond D.R."/>
        </authorList>
    </citation>
    <scope>NUCLEOTIDE SEQUENCE [LARGE SCALE GENOMIC DNA]</scope>
    <source>
        <strain evidence="10 11">Red1</strain>
    </source>
</reference>
<dbReference type="OrthoDB" id="9784739at2"/>
<dbReference type="AlphaFoldDB" id="A0A0B5FHP8"/>
<dbReference type="NCBIfam" id="TIGR01853">
    <property type="entry name" value="lipid_A_lpxD"/>
    <property type="match status" value="1"/>
</dbReference>
<evidence type="ECO:0000256" key="4">
    <source>
        <dbReference type="ARBA" id="ARBA00022737"/>
    </source>
</evidence>
<proteinExistence type="inferred from homology"/>
<comment type="function">
    <text evidence="7">Catalyzes the N-acylation of UDP-3-O-acylglucosamine using 3-hydroxyacyl-ACP as the acyl donor. Is involved in the biosynthesis of lipid A, a phosphorylated glycolipid that anchors the lipopolysaccharide to the outer membrane of the cell.</text>
</comment>
<dbReference type="InterPro" id="IPR018357">
    <property type="entry name" value="Hexapep_transf_CS"/>
</dbReference>
<organism evidence="10 11">
    <name type="scientific">Geoalkalibacter subterraneus</name>
    <dbReference type="NCBI Taxonomy" id="483547"/>
    <lineage>
        <taxon>Bacteria</taxon>
        <taxon>Pseudomonadati</taxon>
        <taxon>Thermodesulfobacteriota</taxon>
        <taxon>Desulfuromonadia</taxon>
        <taxon>Desulfuromonadales</taxon>
        <taxon>Geoalkalibacteraceae</taxon>
        <taxon>Geoalkalibacter</taxon>
    </lineage>
</organism>
<sequence length="346" mass="35954">MASLADIAAQIGGHVVGDASLEIKRVAPIDEAREGDLTFIANPKYVAELETTQASAVIAAPGVESDRVALIVSDNPYLAFARAVEFLHVSRPASLGVMDGAHVHPEATLGEGVTIHPGCVVSAGARVGNGTILHPGVILYSDVEVGENCLLHANVIVREGCRLGDRVIVQPGAVIGSDGFGYAPDGGRYVKIPQVGIVEIGDDVEIGAASCIDRAALGVTRIGRGTKIDNLVQVGHNVVIGEDTILVSQVGIAGSTTIGNHCTFGGQGAAAGHLHIGNNVTIAARGAAAGNIPDGQVMSGAPAMPHKDWLKASMVFPRLPDIRREMQQLRKKVAQLEKQLEENQDP</sequence>
<dbReference type="CDD" id="cd03352">
    <property type="entry name" value="LbH_LpxD"/>
    <property type="match status" value="1"/>
</dbReference>
<keyword evidence="4 7" id="KW-0677">Repeat</keyword>
<dbReference type="Gene3D" id="3.40.1390.10">
    <property type="entry name" value="MurE/MurF, N-terminal domain"/>
    <property type="match status" value="1"/>
</dbReference>
<dbReference type="EMBL" id="CP010311">
    <property type="protein sequence ID" value="AJF06893.1"/>
    <property type="molecule type" value="Genomic_DNA"/>
</dbReference>
<dbReference type="GO" id="GO:0016020">
    <property type="term" value="C:membrane"/>
    <property type="evidence" value="ECO:0007669"/>
    <property type="project" value="GOC"/>
</dbReference>
<dbReference type="UniPathway" id="UPA00973"/>
<keyword evidence="1 7" id="KW-0444">Lipid biosynthesis</keyword>
<comment type="catalytic activity">
    <reaction evidence="7">
        <text>a UDP-3-O-[(3R)-3-hydroxyacyl]-alpha-D-glucosamine + a (3R)-hydroxyacyl-[ACP] = a UDP-2-N,3-O-bis[(3R)-3-hydroxyacyl]-alpha-D-glucosamine + holo-[ACP] + H(+)</text>
        <dbReference type="Rhea" id="RHEA:53836"/>
        <dbReference type="Rhea" id="RHEA-COMP:9685"/>
        <dbReference type="Rhea" id="RHEA-COMP:9945"/>
        <dbReference type="ChEBI" id="CHEBI:15378"/>
        <dbReference type="ChEBI" id="CHEBI:64479"/>
        <dbReference type="ChEBI" id="CHEBI:78827"/>
        <dbReference type="ChEBI" id="CHEBI:137740"/>
        <dbReference type="ChEBI" id="CHEBI:137748"/>
        <dbReference type="EC" id="2.3.1.191"/>
    </reaction>
</comment>
<evidence type="ECO:0000256" key="2">
    <source>
        <dbReference type="ARBA" id="ARBA00022556"/>
    </source>
</evidence>
<comment type="similarity">
    <text evidence="7">Belongs to the transferase hexapeptide repeat family. LpxD subfamily.</text>
</comment>
<evidence type="ECO:0000256" key="5">
    <source>
        <dbReference type="ARBA" id="ARBA00023098"/>
    </source>
</evidence>
<comment type="pathway">
    <text evidence="7">Bacterial outer membrane biogenesis; LPS lipid A biosynthesis.</text>
</comment>
<keyword evidence="5 7" id="KW-0443">Lipid metabolism</keyword>
<dbReference type="EC" id="2.3.1.191" evidence="7"/>
<dbReference type="Pfam" id="PF00132">
    <property type="entry name" value="Hexapep"/>
    <property type="match status" value="2"/>
</dbReference>
<dbReference type="PANTHER" id="PTHR43378">
    <property type="entry name" value="UDP-3-O-ACYLGLUCOSAMINE N-ACYLTRANSFERASE"/>
    <property type="match status" value="1"/>
</dbReference>
<evidence type="ECO:0000256" key="8">
    <source>
        <dbReference type="SAM" id="Coils"/>
    </source>
</evidence>
<dbReference type="GO" id="GO:0009245">
    <property type="term" value="P:lipid A biosynthetic process"/>
    <property type="evidence" value="ECO:0007669"/>
    <property type="project" value="UniProtKB-UniRule"/>
</dbReference>
<keyword evidence="6 7" id="KW-0012">Acyltransferase</keyword>
<evidence type="ECO:0000256" key="6">
    <source>
        <dbReference type="ARBA" id="ARBA00023315"/>
    </source>
</evidence>
<gene>
    <name evidence="7" type="primary">lpxD</name>
    <name evidence="10" type="ORF">GSUB_10455</name>
</gene>
<dbReference type="SUPFAM" id="SSF51161">
    <property type="entry name" value="Trimeric LpxA-like enzymes"/>
    <property type="match status" value="1"/>
</dbReference>
<keyword evidence="11" id="KW-1185">Reference proteome</keyword>
<dbReference type="STRING" id="483547.GSUB_10455"/>
<dbReference type="InterPro" id="IPR011004">
    <property type="entry name" value="Trimer_LpxA-like_sf"/>
</dbReference>
<evidence type="ECO:0000259" key="9">
    <source>
        <dbReference type="Pfam" id="PF04613"/>
    </source>
</evidence>
<evidence type="ECO:0000256" key="7">
    <source>
        <dbReference type="HAMAP-Rule" id="MF_00523"/>
    </source>
</evidence>
<dbReference type="NCBIfam" id="NF002060">
    <property type="entry name" value="PRK00892.1"/>
    <property type="match status" value="1"/>
</dbReference>
<dbReference type="PANTHER" id="PTHR43378:SF2">
    <property type="entry name" value="UDP-3-O-ACYLGLUCOSAMINE N-ACYLTRANSFERASE 1, MITOCHONDRIAL-RELATED"/>
    <property type="match status" value="1"/>
</dbReference>
<dbReference type="Pfam" id="PF04613">
    <property type="entry name" value="LpxD"/>
    <property type="match status" value="1"/>
</dbReference>
<dbReference type="HAMAP" id="MF_00523">
    <property type="entry name" value="LpxD"/>
    <property type="match status" value="1"/>
</dbReference>
<comment type="subunit">
    <text evidence="7">Homotrimer.</text>
</comment>
<accession>A0A0B5FHP8</accession>
<dbReference type="Proteomes" id="UP000035036">
    <property type="component" value="Chromosome"/>
</dbReference>
<feature type="coiled-coil region" evidence="8">
    <location>
        <begin position="319"/>
        <end position="346"/>
    </location>
</feature>
<evidence type="ECO:0000256" key="3">
    <source>
        <dbReference type="ARBA" id="ARBA00022679"/>
    </source>
</evidence>
<dbReference type="GO" id="GO:0016410">
    <property type="term" value="F:N-acyltransferase activity"/>
    <property type="evidence" value="ECO:0007669"/>
    <property type="project" value="InterPro"/>
</dbReference>
<dbReference type="Gene3D" id="2.160.10.10">
    <property type="entry name" value="Hexapeptide repeat proteins"/>
    <property type="match status" value="1"/>
</dbReference>
<dbReference type="InterPro" id="IPR007691">
    <property type="entry name" value="LpxD"/>
</dbReference>
<dbReference type="GO" id="GO:0103118">
    <property type="term" value="F:UDP-3-O-[(3R)-3-hydroxyacyl]-glucosamine N-acyltransferase activity"/>
    <property type="evidence" value="ECO:0007669"/>
    <property type="project" value="UniProtKB-EC"/>
</dbReference>
<protein>
    <recommendedName>
        <fullName evidence="7">UDP-3-O-acylglucosamine N-acyltransferase</fullName>
        <ecNumber evidence="7">2.3.1.191</ecNumber>
    </recommendedName>
</protein>
<dbReference type="HOGENOM" id="CLU_049865_0_0_7"/>